<dbReference type="EMBL" id="LCYA01000002">
    <property type="protein sequence ID" value="KWV90087.1"/>
    <property type="molecule type" value="Genomic_DNA"/>
</dbReference>
<dbReference type="AlphaFoldDB" id="A0A120G9A7"/>
<sequence length="96" mass="10270">MKDTRPALPLSLSTHSMATLLPSAASNLRTSSAGGSTPASRFCTLNTVGLSARRISSWNEYAAPVTPIKASTSPAVMPKNQCNWNRVFFNTSERLA</sequence>
<evidence type="ECO:0000313" key="1">
    <source>
        <dbReference type="EMBL" id="KWV90087.1"/>
    </source>
</evidence>
<gene>
    <name evidence="1" type="ORF">PFLmoz3_00085</name>
</gene>
<evidence type="ECO:0000313" key="2">
    <source>
        <dbReference type="Proteomes" id="UP000061348"/>
    </source>
</evidence>
<reference evidence="1 2" key="1">
    <citation type="submission" date="2015-05" db="EMBL/GenBank/DDBJ databases">
        <title>A genomic and transcriptomic approach to investigate the blue pigment phenotype in Pseudomonas fluorescens.</title>
        <authorList>
            <person name="Andreani N.A."/>
            <person name="Cardazzo B."/>
        </authorList>
    </citation>
    <scope>NUCLEOTIDE SEQUENCE [LARGE SCALE GENOMIC DNA]</scope>
    <source>
        <strain evidence="1 2">Ps_22</strain>
    </source>
</reference>
<proteinExistence type="predicted"/>
<accession>A0A120G9A7</accession>
<organism evidence="1 2">
    <name type="scientific">Pseudomonas fluorescens</name>
    <dbReference type="NCBI Taxonomy" id="294"/>
    <lineage>
        <taxon>Bacteria</taxon>
        <taxon>Pseudomonadati</taxon>
        <taxon>Pseudomonadota</taxon>
        <taxon>Gammaproteobacteria</taxon>
        <taxon>Pseudomonadales</taxon>
        <taxon>Pseudomonadaceae</taxon>
        <taxon>Pseudomonas</taxon>
    </lineage>
</organism>
<dbReference type="Proteomes" id="UP000061348">
    <property type="component" value="Unassembled WGS sequence"/>
</dbReference>
<comment type="caution">
    <text evidence="1">The sequence shown here is derived from an EMBL/GenBank/DDBJ whole genome shotgun (WGS) entry which is preliminary data.</text>
</comment>
<protein>
    <submittedName>
        <fullName evidence="1">Uncharacterized protein</fullName>
    </submittedName>
</protein>
<name>A0A120G9A7_PSEFL</name>